<protein>
    <submittedName>
        <fullName evidence="9">TolC family protein</fullName>
    </submittedName>
</protein>
<dbReference type="InterPro" id="IPR003423">
    <property type="entry name" value="OMP_efflux"/>
</dbReference>
<dbReference type="Proteomes" id="UP000265926">
    <property type="component" value="Unassembled WGS sequence"/>
</dbReference>
<comment type="similarity">
    <text evidence="2">Belongs to the outer membrane factor (OMF) (TC 1.B.17) family.</text>
</comment>
<organism evidence="9 10">
    <name type="scientific">Maribellus luteus</name>
    <dbReference type="NCBI Taxonomy" id="2305463"/>
    <lineage>
        <taxon>Bacteria</taxon>
        <taxon>Pseudomonadati</taxon>
        <taxon>Bacteroidota</taxon>
        <taxon>Bacteroidia</taxon>
        <taxon>Marinilabiliales</taxon>
        <taxon>Prolixibacteraceae</taxon>
        <taxon>Maribellus</taxon>
    </lineage>
</organism>
<evidence type="ECO:0000256" key="8">
    <source>
        <dbReference type="SAM" id="SignalP"/>
    </source>
</evidence>
<evidence type="ECO:0000313" key="10">
    <source>
        <dbReference type="Proteomes" id="UP000265926"/>
    </source>
</evidence>
<dbReference type="PANTHER" id="PTHR30026:SF20">
    <property type="entry name" value="OUTER MEMBRANE PROTEIN TOLC"/>
    <property type="match status" value="1"/>
</dbReference>
<evidence type="ECO:0000313" key="9">
    <source>
        <dbReference type="EMBL" id="RIJ49744.1"/>
    </source>
</evidence>
<reference evidence="9 10" key="1">
    <citation type="submission" date="2018-08" db="EMBL/GenBank/DDBJ databases">
        <title>Pallidiluteibacterium maritimus gen. nov., sp. nov., isolated from coastal sediment.</title>
        <authorList>
            <person name="Zhou L.Y."/>
        </authorList>
    </citation>
    <scope>NUCLEOTIDE SEQUENCE [LARGE SCALE GENOMIC DNA]</scope>
    <source>
        <strain evidence="9 10">XSD2</strain>
    </source>
</reference>
<evidence type="ECO:0000256" key="3">
    <source>
        <dbReference type="ARBA" id="ARBA00022448"/>
    </source>
</evidence>
<dbReference type="SUPFAM" id="SSF56954">
    <property type="entry name" value="Outer membrane efflux proteins (OEP)"/>
    <property type="match status" value="1"/>
</dbReference>
<keyword evidence="5" id="KW-0812">Transmembrane</keyword>
<sequence length="410" mass="46260">MKKIIILIVLFISAFSAVQAQTLDSYLEMAAVNNPGLQAKYKDFEAALQKVPQVSSLPDPTFSFGYFLSPVETRVGPQRAKFSLSQMFPWFGTLEAKADAASLMADAKYQSFLDARNQLFYEVAAAYYPLYELNRLKEIEQENIGILESYKIIANTKFKNGLSPMTDVLRVDIMLKDAQTNLSILEMKEKPLLAAFNKLLNREQDEAVILSGSLPIETVPVNFRKDSLLTENPMLKALNAKVQASEASETAARLDGLPKIGVGLDYAVLGKRTDMDMADNGKNVVMPMVSVSIPIFRKKYKAAQKEAQLMQENYSLQKEETVLSLSSAYEMIWFQIQQQQELLELYDKQISQTDQTLNLLFSAYGNSGKDFEEVLRMQQQLLQYEKMKALAETQQQTALAKLNYITAKTY</sequence>
<dbReference type="GO" id="GO:0015562">
    <property type="term" value="F:efflux transmembrane transporter activity"/>
    <property type="evidence" value="ECO:0007669"/>
    <property type="project" value="InterPro"/>
</dbReference>
<keyword evidence="3" id="KW-0813">Transport</keyword>
<gene>
    <name evidence="9" type="ORF">D1614_03110</name>
</gene>
<dbReference type="AlphaFoldDB" id="A0A399T4A9"/>
<proteinExistence type="inferred from homology"/>
<comment type="caution">
    <text evidence="9">The sequence shown here is derived from an EMBL/GenBank/DDBJ whole genome shotgun (WGS) entry which is preliminary data.</text>
</comment>
<dbReference type="RefSeq" id="WP_119436433.1">
    <property type="nucleotide sequence ID" value="NZ_QWGR01000002.1"/>
</dbReference>
<accession>A0A399T4A9</accession>
<comment type="subcellular location">
    <subcellularLocation>
        <location evidence="1">Cell outer membrane</location>
    </subcellularLocation>
</comment>
<keyword evidence="8" id="KW-0732">Signal</keyword>
<dbReference type="OrthoDB" id="1680428at2"/>
<evidence type="ECO:0000256" key="1">
    <source>
        <dbReference type="ARBA" id="ARBA00004442"/>
    </source>
</evidence>
<evidence type="ECO:0000256" key="5">
    <source>
        <dbReference type="ARBA" id="ARBA00022692"/>
    </source>
</evidence>
<dbReference type="Gene3D" id="1.20.1600.10">
    <property type="entry name" value="Outer membrane efflux proteins (OEP)"/>
    <property type="match status" value="1"/>
</dbReference>
<evidence type="ECO:0000256" key="6">
    <source>
        <dbReference type="ARBA" id="ARBA00023136"/>
    </source>
</evidence>
<keyword evidence="6" id="KW-0472">Membrane</keyword>
<dbReference type="PANTHER" id="PTHR30026">
    <property type="entry name" value="OUTER MEMBRANE PROTEIN TOLC"/>
    <property type="match status" value="1"/>
</dbReference>
<feature type="chain" id="PRO_5017409434" evidence="8">
    <location>
        <begin position="21"/>
        <end position="410"/>
    </location>
</feature>
<keyword evidence="4" id="KW-1134">Transmembrane beta strand</keyword>
<dbReference type="Pfam" id="PF02321">
    <property type="entry name" value="OEP"/>
    <property type="match status" value="2"/>
</dbReference>
<dbReference type="GO" id="GO:0015288">
    <property type="term" value="F:porin activity"/>
    <property type="evidence" value="ECO:0007669"/>
    <property type="project" value="TreeGrafter"/>
</dbReference>
<evidence type="ECO:0000256" key="4">
    <source>
        <dbReference type="ARBA" id="ARBA00022452"/>
    </source>
</evidence>
<keyword evidence="7" id="KW-0998">Cell outer membrane</keyword>
<evidence type="ECO:0000256" key="2">
    <source>
        <dbReference type="ARBA" id="ARBA00007613"/>
    </source>
</evidence>
<keyword evidence="10" id="KW-1185">Reference proteome</keyword>
<feature type="signal peptide" evidence="8">
    <location>
        <begin position="1"/>
        <end position="20"/>
    </location>
</feature>
<dbReference type="InterPro" id="IPR051906">
    <property type="entry name" value="TolC-like"/>
</dbReference>
<dbReference type="GO" id="GO:0009279">
    <property type="term" value="C:cell outer membrane"/>
    <property type="evidence" value="ECO:0007669"/>
    <property type="project" value="UniProtKB-SubCell"/>
</dbReference>
<evidence type="ECO:0000256" key="7">
    <source>
        <dbReference type="ARBA" id="ARBA00023237"/>
    </source>
</evidence>
<dbReference type="GO" id="GO:1990281">
    <property type="term" value="C:efflux pump complex"/>
    <property type="evidence" value="ECO:0007669"/>
    <property type="project" value="TreeGrafter"/>
</dbReference>
<name>A0A399T4A9_9BACT</name>
<dbReference type="EMBL" id="QWGR01000002">
    <property type="protein sequence ID" value="RIJ49744.1"/>
    <property type="molecule type" value="Genomic_DNA"/>
</dbReference>